<dbReference type="STRING" id="520767.ATZ99_16630"/>
<dbReference type="FunFam" id="3.40.50.300:FF:000830">
    <property type="entry name" value="Endonuclease MutS2"/>
    <property type="match status" value="1"/>
</dbReference>
<comment type="function">
    <text evidence="8">Endonuclease that is involved in the suppression of homologous recombination and thus may have a key role in the control of bacterial genetic diversity.</text>
</comment>
<dbReference type="SUPFAM" id="SSF48334">
    <property type="entry name" value="DNA repair protein MutS, domain III"/>
    <property type="match status" value="1"/>
</dbReference>
<comment type="caution">
    <text evidence="11">The sequence shown here is derived from an EMBL/GenBank/DDBJ whole genome shotgun (WGS) entry which is preliminary data.</text>
</comment>
<dbReference type="InterPro" id="IPR036187">
    <property type="entry name" value="DNA_mismatch_repair_MutS_sf"/>
</dbReference>
<dbReference type="RefSeq" id="WP_068748787.1">
    <property type="nucleotide sequence ID" value="NZ_LOHZ01000036.1"/>
</dbReference>
<dbReference type="GO" id="GO:0140664">
    <property type="term" value="F:ATP-dependent DNA damage sensor activity"/>
    <property type="evidence" value="ECO:0007669"/>
    <property type="project" value="InterPro"/>
</dbReference>
<feature type="coiled-coil region" evidence="9">
    <location>
        <begin position="226"/>
        <end position="256"/>
    </location>
</feature>
<dbReference type="Pfam" id="PF01713">
    <property type="entry name" value="Smr"/>
    <property type="match status" value="1"/>
</dbReference>
<dbReference type="InterPro" id="IPR005747">
    <property type="entry name" value="MutS2"/>
</dbReference>
<evidence type="ECO:0000256" key="9">
    <source>
        <dbReference type="SAM" id="Coils"/>
    </source>
</evidence>
<dbReference type="GO" id="GO:0072344">
    <property type="term" value="P:rescue of stalled ribosome"/>
    <property type="evidence" value="ECO:0007669"/>
    <property type="project" value="UniProtKB-UniRule"/>
</dbReference>
<dbReference type="Proteomes" id="UP000075737">
    <property type="component" value="Unassembled WGS sequence"/>
</dbReference>
<evidence type="ECO:0000259" key="10">
    <source>
        <dbReference type="PROSITE" id="PS50828"/>
    </source>
</evidence>
<keyword evidence="2 8" id="KW-0699">rRNA-binding</keyword>
<dbReference type="PIRSF" id="PIRSF005814">
    <property type="entry name" value="MutS_YshD"/>
    <property type="match status" value="1"/>
</dbReference>
<dbReference type="Pfam" id="PF20297">
    <property type="entry name" value="MSSS"/>
    <property type="match status" value="1"/>
</dbReference>
<keyword evidence="6 8" id="KW-0694">RNA-binding</keyword>
<dbReference type="InterPro" id="IPR000432">
    <property type="entry name" value="DNA_mismatch_repair_MutS_C"/>
</dbReference>
<dbReference type="GO" id="GO:0045910">
    <property type="term" value="P:negative regulation of DNA recombination"/>
    <property type="evidence" value="ECO:0007669"/>
    <property type="project" value="InterPro"/>
</dbReference>
<dbReference type="InterPro" id="IPR036063">
    <property type="entry name" value="Smr_dom_sf"/>
</dbReference>
<dbReference type="InterPro" id="IPR045076">
    <property type="entry name" value="MutS"/>
</dbReference>
<dbReference type="GO" id="GO:0005524">
    <property type="term" value="F:ATP binding"/>
    <property type="evidence" value="ECO:0007669"/>
    <property type="project" value="UniProtKB-UniRule"/>
</dbReference>
<keyword evidence="12" id="KW-1185">Reference proteome</keyword>
<reference evidence="11 12" key="1">
    <citation type="submission" date="2015-12" db="EMBL/GenBank/DDBJ databases">
        <title>Draft genome of Thermovenabulum gondwanense isolated from a red thermophilic microbial mat colonisisng an outflow channel of a bore well.</title>
        <authorList>
            <person name="Patel B.K."/>
        </authorList>
    </citation>
    <scope>NUCLEOTIDE SEQUENCE [LARGE SCALE GENOMIC DNA]</scope>
    <source>
        <strain evidence="11 12">R270</strain>
    </source>
</reference>
<dbReference type="GO" id="GO:0043023">
    <property type="term" value="F:ribosomal large subunit binding"/>
    <property type="evidence" value="ECO:0007669"/>
    <property type="project" value="UniProtKB-UniRule"/>
</dbReference>
<evidence type="ECO:0000256" key="5">
    <source>
        <dbReference type="ARBA" id="ARBA00022840"/>
    </source>
</evidence>
<keyword evidence="4 8" id="KW-0378">Hydrolase</keyword>
<comment type="subunit">
    <text evidence="8">Homodimer. Binds to stalled ribosomes, contacting rRNA.</text>
</comment>
<evidence type="ECO:0000256" key="8">
    <source>
        <dbReference type="HAMAP-Rule" id="MF_00092"/>
    </source>
</evidence>
<evidence type="ECO:0000256" key="3">
    <source>
        <dbReference type="ARBA" id="ARBA00022741"/>
    </source>
</evidence>
<dbReference type="CDD" id="cd03280">
    <property type="entry name" value="ABC_MutS2"/>
    <property type="match status" value="1"/>
</dbReference>
<dbReference type="GO" id="GO:0030983">
    <property type="term" value="F:mismatched DNA binding"/>
    <property type="evidence" value="ECO:0007669"/>
    <property type="project" value="InterPro"/>
</dbReference>
<dbReference type="GO" id="GO:0019843">
    <property type="term" value="F:rRNA binding"/>
    <property type="evidence" value="ECO:0007669"/>
    <property type="project" value="UniProtKB-UniRule"/>
</dbReference>
<keyword evidence="5 8" id="KW-0067">ATP-binding</keyword>
<evidence type="ECO:0000313" key="11">
    <source>
        <dbReference type="EMBL" id="KYO65221.1"/>
    </source>
</evidence>
<keyword evidence="7 8" id="KW-0238">DNA-binding</keyword>
<dbReference type="InterPro" id="IPR002625">
    <property type="entry name" value="Smr_dom"/>
</dbReference>
<name>A0A162MC25_9FIRM</name>
<dbReference type="InterPro" id="IPR027417">
    <property type="entry name" value="P-loop_NTPase"/>
</dbReference>
<accession>A0A162MC25</accession>
<evidence type="ECO:0000256" key="7">
    <source>
        <dbReference type="ARBA" id="ARBA00023125"/>
    </source>
</evidence>
<dbReference type="PATRIC" id="fig|520767.4.peg.1782"/>
<dbReference type="EC" id="3.1.-.-" evidence="8"/>
<keyword evidence="8 11" id="KW-0255">Endonuclease</keyword>
<dbReference type="Pfam" id="PF00488">
    <property type="entry name" value="MutS_V"/>
    <property type="match status" value="1"/>
</dbReference>
<organism evidence="11 12">
    <name type="scientific">Thermovenabulum gondwanense</name>
    <dbReference type="NCBI Taxonomy" id="520767"/>
    <lineage>
        <taxon>Bacteria</taxon>
        <taxon>Bacillati</taxon>
        <taxon>Bacillota</taxon>
        <taxon>Clostridia</taxon>
        <taxon>Thermosediminibacterales</taxon>
        <taxon>Thermosediminibacteraceae</taxon>
        <taxon>Thermovenabulum</taxon>
    </lineage>
</organism>
<feature type="domain" description="Smr" evidence="10">
    <location>
        <begin position="716"/>
        <end position="791"/>
    </location>
</feature>
<dbReference type="NCBIfam" id="TIGR01069">
    <property type="entry name" value="mutS2"/>
    <property type="match status" value="1"/>
</dbReference>
<dbReference type="AlphaFoldDB" id="A0A162MC25"/>
<dbReference type="Gene3D" id="3.30.1370.110">
    <property type="match status" value="1"/>
</dbReference>
<evidence type="ECO:0000256" key="1">
    <source>
        <dbReference type="ARBA" id="ARBA00022722"/>
    </source>
</evidence>
<dbReference type="SUPFAM" id="SSF160443">
    <property type="entry name" value="SMR domain-like"/>
    <property type="match status" value="1"/>
</dbReference>
<gene>
    <name evidence="8 11" type="primary">mutS2</name>
    <name evidence="8" type="synonym">rqcU</name>
    <name evidence="11" type="ORF">ATZ99_16630</name>
</gene>
<dbReference type="GO" id="GO:0006298">
    <property type="term" value="P:mismatch repair"/>
    <property type="evidence" value="ECO:0007669"/>
    <property type="project" value="InterPro"/>
</dbReference>
<comment type="function">
    <text evidence="8">Acts as a ribosome collision sensor, splitting the ribosome into its 2 subunits. Detects stalled/collided 70S ribosomes which it binds and splits by an ATP-hydrolysis driven conformational change. Acts upstream of the ribosome quality control system (RQC), a ribosome-associated complex that mediates the extraction of incompletely synthesized nascent chains from stalled ribosomes and their subsequent degradation. Probably generates substrates for RQC.</text>
</comment>
<dbReference type="EC" id="3.6.4.-" evidence="8"/>
<feature type="binding site" evidence="8">
    <location>
        <begin position="334"/>
        <end position="341"/>
    </location>
    <ligand>
        <name>ATP</name>
        <dbReference type="ChEBI" id="CHEBI:30616"/>
    </ligand>
</feature>
<dbReference type="SMART" id="SM00463">
    <property type="entry name" value="SMR"/>
    <property type="match status" value="1"/>
</dbReference>
<dbReference type="PANTHER" id="PTHR48466">
    <property type="entry name" value="OS10G0509000 PROTEIN-RELATED"/>
    <property type="match status" value="1"/>
</dbReference>
<evidence type="ECO:0000313" key="12">
    <source>
        <dbReference type="Proteomes" id="UP000075737"/>
    </source>
</evidence>
<dbReference type="GO" id="GO:0016887">
    <property type="term" value="F:ATP hydrolysis activity"/>
    <property type="evidence" value="ECO:0007669"/>
    <property type="project" value="InterPro"/>
</dbReference>
<dbReference type="InterPro" id="IPR007696">
    <property type="entry name" value="DNA_mismatch_repair_MutS_core"/>
</dbReference>
<comment type="similarity">
    <text evidence="8">Belongs to the DNA mismatch repair MutS family. MutS2 subfamily.</text>
</comment>
<keyword evidence="1 8" id="KW-0540">Nuclease</keyword>
<evidence type="ECO:0000256" key="4">
    <source>
        <dbReference type="ARBA" id="ARBA00022801"/>
    </source>
</evidence>
<dbReference type="SMART" id="SM00534">
    <property type="entry name" value="MUTSac"/>
    <property type="match status" value="1"/>
</dbReference>
<dbReference type="CDD" id="cd06503">
    <property type="entry name" value="ATP-synt_Fo_b"/>
    <property type="match status" value="1"/>
</dbReference>
<sequence>MNNKVLAKLEFDKIKNILKEYAVSDITRERIDKLEPQKDLPLIRRLQKETSEGVALLKRGFRLPFEYIPDISSSLKRAKFGAVLSNRELLDVAQIMKTSRVIKKNWEEWKIEGYEILQNLVTSLHNFYSLEEKIFKAILNEEEIADNASPALASLRKEKKVLFSRIREKLESIISSPSFQKFLQEPIVTIRQGRYVIPVKQEFRTSVPGIIHDQSSSGATLYIEPLSVLELNNELRKIEIEEKKEEERILKELTKKIADNYDSIKNSYEVILELDFILAKANYSIEINGIEPMFNEKGYLNIKRGRHPLLILKGEVVPIDLFLGDKFHVLVITGPNTGGKTVTLKTVGLFSIMAQSGLHLPAEEGTEVAVFNEVFADIGDEQSIEQSLSTFSSHMKNIVEIIENADEKSLVLLDELGAGTDPAEGAALAMAILNYFYERGIRTIATTHYSELKTFAFSRDGMENASVEFDVETLSPTYKLTIGIPGKSNAFEIAKRLGLKHELLETAKEFLKKENLELEGLLKSLEGERKKFNEELKRLNELKENYYKKITYLEEAQKKLAEKEDKIIEKAREKAKSILEKAKEEAEDIIEELKKVEDLDDRQNKDRIIELARKRLRENLGELKDEKPLIKKSKKLLKDVNFKPGDRVFVEGLNQEGFIVEINEKEKEALVSIGIMKINLPLNTLSKIEEASTGVKDSISYSTISIEKAKNIESKIDLRGLTLDEAILKVEKYLDDARVAGLPSIMIIHGKGTGILRKGIQDLLKKRKDVKTFRPGNYNEGGIGVTVVEFN</sequence>
<proteinExistence type="inferred from homology"/>
<dbReference type="InterPro" id="IPR046893">
    <property type="entry name" value="MSSS"/>
</dbReference>
<dbReference type="PROSITE" id="PS00486">
    <property type="entry name" value="DNA_MISMATCH_REPAIR_2"/>
    <property type="match status" value="1"/>
</dbReference>
<dbReference type="PANTHER" id="PTHR48466:SF2">
    <property type="entry name" value="OS10G0509000 PROTEIN"/>
    <property type="match status" value="1"/>
</dbReference>
<evidence type="ECO:0000256" key="6">
    <source>
        <dbReference type="ARBA" id="ARBA00022884"/>
    </source>
</evidence>
<dbReference type="EMBL" id="LOHZ01000036">
    <property type="protein sequence ID" value="KYO65221.1"/>
    <property type="molecule type" value="Genomic_DNA"/>
</dbReference>
<feature type="coiled-coil region" evidence="9">
    <location>
        <begin position="508"/>
        <end position="599"/>
    </location>
</feature>
<dbReference type="OrthoDB" id="9808166at2"/>
<dbReference type="GO" id="GO:0004519">
    <property type="term" value="F:endonuclease activity"/>
    <property type="evidence" value="ECO:0007669"/>
    <property type="project" value="UniProtKB-UniRule"/>
</dbReference>
<dbReference type="SUPFAM" id="SSF52540">
    <property type="entry name" value="P-loop containing nucleoside triphosphate hydrolases"/>
    <property type="match status" value="1"/>
</dbReference>
<dbReference type="HAMAP" id="MF_00092">
    <property type="entry name" value="MutS2"/>
    <property type="match status" value="1"/>
</dbReference>
<keyword evidence="9" id="KW-0175">Coiled coil</keyword>
<dbReference type="Gene3D" id="3.40.50.300">
    <property type="entry name" value="P-loop containing nucleotide triphosphate hydrolases"/>
    <property type="match status" value="1"/>
</dbReference>
<protein>
    <recommendedName>
        <fullName evidence="8">Endonuclease MutS2</fullName>
        <ecNumber evidence="8">3.1.-.-</ecNumber>
    </recommendedName>
    <alternativeName>
        <fullName evidence="8">Ribosome-associated protein quality control-upstream factor</fullName>
        <shortName evidence="8">RQC-upstream factor</shortName>
        <shortName evidence="8">RqcU</shortName>
        <ecNumber evidence="8">3.6.4.-</ecNumber>
    </alternativeName>
</protein>
<dbReference type="PROSITE" id="PS50828">
    <property type="entry name" value="SMR"/>
    <property type="match status" value="1"/>
</dbReference>
<dbReference type="SMART" id="SM00533">
    <property type="entry name" value="MUTSd"/>
    <property type="match status" value="1"/>
</dbReference>
<evidence type="ECO:0000256" key="2">
    <source>
        <dbReference type="ARBA" id="ARBA00022730"/>
    </source>
</evidence>
<keyword evidence="3 8" id="KW-0547">Nucleotide-binding</keyword>